<dbReference type="EMBL" id="JARPUR010000001">
    <property type="protein sequence ID" value="KAK4887651.1"/>
    <property type="molecule type" value="Genomic_DNA"/>
</dbReference>
<reference evidence="3" key="1">
    <citation type="submission" date="2023-01" db="EMBL/GenBank/DDBJ databases">
        <title>Key to firefly adult light organ development and bioluminescence: homeobox transcription factors regulate luciferase expression and transportation to peroxisome.</title>
        <authorList>
            <person name="Fu X."/>
        </authorList>
    </citation>
    <scope>NUCLEOTIDE SEQUENCE [LARGE SCALE GENOMIC DNA]</scope>
</reference>
<dbReference type="GO" id="GO:0005509">
    <property type="term" value="F:calcium ion binding"/>
    <property type="evidence" value="ECO:0007669"/>
    <property type="project" value="InterPro"/>
</dbReference>
<dbReference type="InterPro" id="IPR011992">
    <property type="entry name" value="EF-hand-dom_pair"/>
</dbReference>
<sequence>MSNRYQFLKDLLGSKTYLNETEYIIYNVVYTGQVPNDAEINLMFFNANLISRKDANVIISKKLVDKESIVLETFRAFDTDCKGYIDTEDLKNAWKSTLPNLSWEILHNSFRQIAEDDVLDYKAFKIYFLSSIINI</sequence>
<dbReference type="AlphaFoldDB" id="A0AAN7PPF8"/>
<evidence type="ECO:0000313" key="3">
    <source>
        <dbReference type="Proteomes" id="UP001353858"/>
    </source>
</evidence>
<dbReference type="PROSITE" id="PS50222">
    <property type="entry name" value="EF_HAND_2"/>
    <property type="match status" value="1"/>
</dbReference>
<gene>
    <name evidence="2" type="ORF">RN001_003922</name>
</gene>
<dbReference type="Proteomes" id="UP001353858">
    <property type="component" value="Unassembled WGS sequence"/>
</dbReference>
<evidence type="ECO:0000259" key="1">
    <source>
        <dbReference type="PROSITE" id="PS50222"/>
    </source>
</evidence>
<dbReference type="InterPro" id="IPR002048">
    <property type="entry name" value="EF_hand_dom"/>
</dbReference>
<protein>
    <recommendedName>
        <fullName evidence="1">EF-hand domain-containing protein</fullName>
    </recommendedName>
</protein>
<name>A0AAN7PPF8_9COLE</name>
<dbReference type="SUPFAM" id="SSF47473">
    <property type="entry name" value="EF-hand"/>
    <property type="match status" value="1"/>
</dbReference>
<comment type="caution">
    <text evidence="2">The sequence shown here is derived from an EMBL/GenBank/DDBJ whole genome shotgun (WGS) entry which is preliminary data.</text>
</comment>
<accession>A0AAN7PPF8</accession>
<keyword evidence="3" id="KW-1185">Reference proteome</keyword>
<proteinExistence type="predicted"/>
<evidence type="ECO:0000313" key="2">
    <source>
        <dbReference type="EMBL" id="KAK4887651.1"/>
    </source>
</evidence>
<organism evidence="2 3">
    <name type="scientific">Aquatica leii</name>
    <dbReference type="NCBI Taxonomy" id="1421715"/>
    <lineage>
        <taxon>Eukaryota</taxon>
        <taxon>Metazoa</taxon>
        <taxon>Ecdysozoa</taxon>
        <taxon>Arthropoda</taxon>
        <taxon>Hexapoda</taxon>
        <taxon>Insecta</taxon>
        <taxon>Pterygota</taxon>
        <taxon>Neoptera</taxon>
        <taxon>Endopterygota</taxon>
        <taxon>Coleoptera</taxon>
        <taxon>Polyphaga</taxon>
        <taxon>Elateriformia</taxon>
        <taxon>Elateroidea</taxon>
        <taxon>Lampyridae</taxon>
        <taxon>Luciolinae</taxon>
        <taxon>Aquatica</taxon>
    </lineage>
</organism>
<dbReference type="Gene3D" id="1.10.238.10">
    <property type="entry name" value="EF-hand"/>
    <property type="match status" value="1"/>
</dbReference>
<feature type="domain" description="EF-hand" evidence="1">
    <location>
        <begin position="65"/>
        <end position="100"/>
    </location>
</feature>